<dbReference type="InterPro" id="IPR034683">
    <property type="entry name" value="IspD/TarI"/>
</dbReference>
<feature type="region of interest" description="2-C-methyl-D-erythritol 4-phosphate cytidylyltransferase" evidence="10">
    <location>
        <begin position="1"/>
        <end position="215"/>
    </location>
</feature>
<dbReference type="InterPro" id="IPR003526">
    <property type="entry name" value="MECDP_synthase"/>
</dbReference>
<dbReference type="SUPFAM" id="SSF53448">
    <property type="entry name" value="Nucleotide-diphospho-sugar transferases"/>
    <property type="match status" value="1"/>
</dbReference>
<evidence type="ECO:0000256" key="7">
    <source>
        <dbReference type="ARBA" id="ARBA00023229"/>
    </source>
</evidence>
<feature type="region of interest" description="2-C-methyl-D-erythritol 2,4-cyclodiphosphate synthase" evidence="10">
    <location>
        <begin position="225"/>
        <end position="385"/>
    </location>
</feature>
<keyword evidence="9 10" id="KW-0511">Multifunctional enzyme</keyword>
<comment type="pathway">
    <text evidence="10">Isoprenoid biosynthesis; isopentenyl diphosphate biosynthesis via DXP pathway; isopentenyl diphosphate from 1-deoxy-D-xylulose 5-phosphate: step 2/6.</text>
</comment>
<feature type="binding site" evidence="10">
    <location>
        <begin position="260"/>
        <end position="261"/>
    </location>
    <ligand>
        <name>4-CDP-2-C-methyl-D-erythritol 2-phosphate</name>
        <dbReference type="ChEBI" id="CHEBI:57919"/>
    </ligand>
</feature>
<dbReference type="GO" id="GO:0016114">
    <property type="term" value="P:terpenoid biosynthetic process"/>
    <property type="evidence" value="ECO:0007669"/>
    <property type="project" value="InterPro"/>
</dbReference>
<dbReference type="eggNOG" id="COG0245">
    <property type="taxonomic scope" value="Bacteria"/>
</dbReference>
<comment type="similarity">
    <text evidence="10">In the C-terminal section; belongs to the IspF family.</text>
</comment>
<dbReference type="GO" id="GO:0008685">
    <property type="term" value="F:2-C-methyl-D-erythritol 2,4-cyclodiphosphate synthase activity"/>
    <property type="evidence" value="ECO:0007669"/>
    <property type="project" value="UniProtKB-UniRule"/>
</dbReference>
<proteinExistence type="inferred from homology"/>
<dbReference type="InterPro" id="IPR036571">
    <property type="entry name" value="MECDP_synthase_sf"/>
</dbReference>
<dbReference type="Gene3D" id="3.30.1330.50">
    <property type="entry name" value="2-C-methyl-D-erythritol 2,4-cyclodiphosphate synthase"/>
    <property type="match status" value="1"/>
</dbReference>
<feature type="binding site" evidence="10">
    <location>
        <position position="368"/>
    </location>
    <ligand>
        <name>4-CDP-2-C-methyl-D-erythritol 2-phosphate</name>
        <dbReference type="ChEBI" id="CHEBI:57919"/>
    </ligand>
</feature>
<keyword evidence="5 10" id="KW-0548">Nucleotidyltransferase</keyword>
<evidence type="ECO:0000313" key="14">
    <source>
        <dbReference type="Proteomes" id="UP000014227"/>
    </source>
</evidence>
<gene>
    <name evidence="10" type="primary">ispDF</name>
    <name evidence="13" type="ORF">CCALI_00036</name>
</gene>
<sequence length="385" mass="42037">MLQHVLAVFEAHPRIGAIVVVAGAAEREAVEEVVKDYRKVLRVVAGGATRAESVYHGLEALPETCEYVLVHDAARPLLSFALIERVLEATVRFGAAVPGLPLADTVKRVDEEGFVRATVPRTVQTAEGTIGGLTAVQTPQAARVELLRRAYARWASQDGEPTDEASLIEALGEPVAVVEGDFFNIKITRPEDLPRAEQFYTLLHPQSEKETMPEPHKKEADWCYRTGFGYDVHAFAEPLSGRKLVLGGVEIPYSRGLDGHSDADVLLHAICDALLGAASLGDIGILFPNTDPAYRNISSLKLLKAVRERLEEVGWQIENVDATVIAEAPKLKPYRERIQQTIADCLKVASERISVKATTNERMGFIGREEGIACSAVATIRRSLS</sequence>
<dbReference type="NCBIfam" id="TIGR00151">
    <property type="entry name" value="ispF"/>
    <property type="match status" value="1"/>
</dbReference>
<feature type="binding site" evidence="10">
    <location>
        <begin position="231"/>
        <end position="233"/>
    </location>
    <ligand>
        <name>4-CDP-2-C-methyl-D-erythritol 2-phosphate</name>
        <dbReference type="ChEBI" id="CHEBI:57919"/>
    </ligand>
</feature>
<dbReference type="SUPFAM" id="SSF69765">
    <property type="entry name" value="IpsF-like"/>
    <property type="match status" value="1"/>
</dbReference>
<dbReference type="HAMAP" id="MF_01520">
    <property type="entry name" value="IspDF"/>
    <property type="match status" value="1"/>
</dbReference>
<dbReference type="GO" id="GO:0019288">
    <property type="term" value="P:isopentenyl diphosphate biosynthetic process, methylerythritol 4-phosphate pathway"/>
    <property type="evidence" value="ECO:0007669"/>
    <property type="project" value="UniProtKB-UniRule"/>
</dbReference>
<dbReference type="eggNOG" id="COG1211">
    <property type="taxonomic scope" value="Bacteria"/>
</dbReference>
<dbReference type="AlphaFoldDB" id="S0ES29"/>
<evidence type="ECO:0000256" key="9">
    <source>
        <dbReference type="ARBA" id="ARBA00023268"/>
    </source>
</evidence>
<dbReference type="STRING" id="454171.CP488_01124"/>
<feature type="site" description="Transition state stabilizer" evidence="10">
    <location>
        <position position="260"/>
    </location>
</feature>
<dbReference type="PROSITE" id="PS01350">
    <property type="entry name" value="ISPF"/>
    <property type="match status" value="1"/>
</dbReference>
<feature type="site" description="Transition state stabilizer" evidence="10">
    <location>
        <position position="359"/>
    </location>
</feature>
<accession>S0ES29</accession>
<evidence type="ECO:0000256" key="6">
    <source>
        <dbReference type="ARBA" id="ARBA00022723"/>
    </source>
</evidence>
<dbReference type="InParanoid" id="S0ES29"/>
<dbReference type="Pfam" id="PF02542">
    <property type="entry name" value="YgbB"/>
    <property type="match status" value="1"/>
</dbReference>
<dbReference type="EC" id="4.6.1.12" evidence="10"/>
<keyword evidence="8 10" id="KW-0456">Lyase</keyword>
<comment type="pathway">
    <text evidence="3 10">Isoprenoid biosynthesis; isopentenyl diphosphate biosynthesis via DXP pathway; isopentenyl diphosphate from 1-deoxy-D-xylulose 5-phosphate: step 4/6.</text>
</comment>
<dbReference type="PANTHER" id="PTHR43181:SF1">
    <property type="entry name" value="2-C-METHYL-D-ERYTHRITOL 2,4-CYCLODIPHOSPHATE SYNTHASE, CHLOROPLASTIC"/>
    <property type="match status" value="1"/>
</dbReference>
<dbReference type="HOGENOM" id="CLU_042800_2_3_0"/>
<comment type="similarity">
    <text evidence="11">Belongs to the IspF family.</text>
</comment>
<dbReference type="GO" id="GO:0046872">
    <property type="term" value="F:metal ion binding"/>
    <property type="evidence" value="ECO:0007669"/>
    <property type="project" value="UniProtKB-KW"/>
</dbReference>
<dbReference type="UniPathway" id="UPA00056">
    <property type="reaction ID" value="UER00093"/>
</dbReference>
<feature type="site" description="Positions MEP for the nucleophilic attack" evidence="10">
    <location>
        <position position="186"/>
    </location>
</feature>
<feature type="site" description="Transition state stabilizer" evidence="10">
    <location>
        <position position="27"/>
    </location>
</feature>
<evidence type="ECO:0000256" key="2">
    <source>
        <dbReference type="ARBA" id="ARBA00001968"/>
    </source>
</evidence>
<feature type="domain" description="2-C-methyl-D-erythritol 2,4-cyclodiphosphate synthase" evidence="12">
    <location>
        <begin position="225"/>
        <end position="380"/>
    </location>
</feature>
<dbReference type="CDD" id="cd02516">
    <property type="entry name" value="CDP-ME_synthetase"/>
    <property type="match status" value="1"/>
</dbReference>
<dbReference type="CDD" id="cd00554">
    <property type="entry name" value="MECDP_synthase"/>
    <property type="match status" value="1"/>
</dbReference>
<feature type="binding site" evidence="10">
    <location>
        <position position="365"/>
    </location>
    <ligand>
        <name>4-CDP-2-C-methyl-D-erythritol 2-phosphate</name>
        <dbReference type="ChEBI" id="CHEBI:57919"/>
    </ligand>
</feature>
<dbReference type="EMBL" id="HF951689">
    <property type="protein sequence ID" value="CCW33876.1"/>
    <property type="molecule type" value="Genomic_DNA"/>
</dbReference>
<reference evidence="14" key="1">
    <citation type="submission" date="2013-03" db="EMBL/GenBank/DDBJ databases">
        <title>Genome sequence of Chthonomonas calidirosea, the first sequenced genome from the Armatimonadetes phylum (formally candidate division OP10).</title>
        <authorList>
            <person name="Lee K.C.Y."/>
            <person name="Morgan X.C."/>
            <person name="Dunfield P.F."/>
            <person name="Tamas I."/>
            <person name="Houghton K.M."/>
            <person name="Vyssotski M."/>
            <person name="Ryan J.L.J."/>
            <person name="Lagutin K."/>
            <person name="McDonald I.R."/>
            <person name="Stott M.B."/>
        </authorList>
    </citation>
    <scope>NUCLEOTIDE SEQUENCE [LARGE SCALE GENOMIC DNA]</scope>
    <source>
        <strain evidence="14">DSM 23976 / ICMP 18418 / T49</strain>
    </source>
</reference>
<keyword evidence="14" id="KW-1185">Reference proteome</keyword>
<dbReference type="FunCoup" id="S0ES29">
    <property type="interactions" value="289"/>
</dbReference>
<evidence type="ECO:0000259" key="12">
    <source>
        <dbReference type="Pfam" id="PF02542"/>
    </source>
</evidence>
<dbReference type="PATRIC" id="fig|1303518.3.peg.37"/>
<feature type="binding site" evidence="10">
    <location>
        <begin position="358"/>
        <end position="361"/>
    </location>
    <ligand>
        <name>4-CDP-2-C-methyl-D-erythritol 2-phosphate</name>
        <dbReference type="ChEBI" id="CHEBI:57919"/>
    </ligand>
</feature>
<dbReference type="KEGG" id="ccz:CCALI_00036"/>
<evidence type="ECO:0000256" key="1">
    <source>
        <dbReference type="ARBA" id="ARBA00000200"/>
    </source>
</evidence>
<comment type="catalytic activity">
    <reaction evidence="1 10 11">
        <text>4-CDP-2-C-methyl-D-erythritol 2-phosphate = 2-C-methyl-D-erythritol 2,4-cyclic diphosphate + CMP</text>
        <dbReference type="Rhea" id="RHEA:23864"/>
        <dbReference type="ChEBI" id="CHEBI:57919"/>
        <dbReference type="ChEBI" id="CHEBI:58483"/>
        <dbReference type="ChEBI" id="CHEBI:60377"/>
        <dbReference type="EC" id="4.6.1.12"/>
    </reaction>
</comment>
<evidence type="ECO:0000256" key="11">
    <source>
        <dbReference type="RuleBase" id="RU004395"/>
    </source>
</evidence>
<evidence type="ECO:0000313" key="13">
    <source>
        <dbReference type="EMBL" id="CCW33876.1"/>
    </source>
</evidence>
<dbReference type="HAMAP" id="MF_00107">
    <property type="entry name" value="IspF"/>
    <property type="match status" value="1"/>
</dbReference>
<feature type="binding site" evidence="10">
    <location>
        <position position="231"/>
    </location>
    <ligand>
        <name>a divalent metal cation</name>
        <dbReference type="ChEBI" id="CHEBI:60240"/>
    </ligand>
</feature>
<evidence type="ECO:0000256" key="5">
    <source>
        <dbReference type="ARBA" id="ARBA00022695"/>
    </source>
</evidence>
<feature type="binding site" evidence="10">
    <location>
        <position position="233"/>
    </location>
    <ligand>
        <name>a divalent metal cation</name>
        <dbReference type="ChEBI" id="CHEBI:60240"/>
    </ligand>
</feature>
<keyword evidence="7 10" id="KW-0414">Isoprene biosynthesis</keyword>
<name>S0ES29_CHTCT</name>
<comment type="cofactor">
    <cofactor evidence="2 10">
        <name>a divalent metal cation</name>
        <dbReference type="ChEBI" id="CHEBI:60240"/>
    </cofactor>
</comment>
<comment type="catalytic activity">
    <reaction evidence="10">
        <text>2-C-methyl-D-erythritol 4-phosphate + CTP + H(+) = 4-CDP-2-C-methyl-D-erythritol + diphosphate</text>
        <dbReference type="Rhea" id="RHEA:13429"/>
        <dbReference type="ChEBI" id="CHEBI:15378"/>
        <dbReference type="ChEBI" id="CHEBI:33019"/>
        <dbReference type="ChEBI" id="CHEBI:37563"/>
        <dbReference type="ChEBI" id="CHEBI:57823"/>
        <dbReference type="ChEBI" id="CHEBI:58262"/>
        <dbReference type="EC" id="2.7.7.60"/>
    </reaction>
</comment>
<dbReference type="InterPro" id="IPR018294">
    <property type="entry name" value="ISPD_synthase_CS"/>
</dbReference>
<dbReference type="PROSITE" id="PS01295">
    <property type="entry name" value="ISPD"/>
    <property type="match status" value="1"/>
</dbReference>
<comment type="caution">
    <text evidence="10">Lacks conserved residue(s) required for the propagation of feature annotation.</text>
</comment>
<comment type="function">
    <text evidence="10">Bifunctional enzyme that catalyzes the formation of 4-diphosphocytidyl-2-C-methyl-D-erythritol from CTP and 2-C-methyl-D-erythritol 4-phosphate (MEP) (IspD), and catalyzes the conversion of 4-diphosphocytidyl-2-C-methyl-D-erythritol 2-phosphate (CDP-ME2P) to 2-C-methyl-D-erythritol 2,4-cyclodiphosphate (ME-CPP) with a corresponding release of cytidine 5-monophosphate (CMP) (IspF).</text>
</comment>
<evidence type="ECO:0000256" key="4">
    <source>
        <dbReference type="ARBA" id="ARBA00022679"/>
    </source>
</evidence>
<feature type="binding site" evidence="10">
    <location>
        <position position="268"/>
    </location>
    <ligand>
        <name>a divalent metal cation</name>
        <dbReference type="ChEBI" id="CHEBI:60240"/>
    </ligand>
</feature>
<protein>
    <recommendedName>
        <fullName evidence="10">Bifunctional enzyme IspD/IspF</fullName>
    </recommendedName>
    <domain>
        <recommendedName>
            <fullName evidence="10">2-C-methyl-D-erythritol 4-phosphate cytidylyltransferase</fullName>
            <ecNumber evidence="10">2.7.7.60</ecNumber>
        </recommendedName>
        <alternativeName>
            <fullName evidence="10">4-diphosphocytidyl-2C-methyl-D-erythritol synthase</fullName>
        </alternativeName>
        <alternativeName>
            <fullName evidence="10">MEP cytidylyltransferase</fullName>
            <shortName evidence="10">MCT</shortName>
        </alternativeName>
    </domain>
    <domain>
        <recommendedName>
            <fullName evidence="10">2-C-methyl-D-erythritol 2,4-cyclodiphosphate synthase</fullName>
            <shortName evidence="10">MECDP-synthase</shortName>
            <shortName evidence="10">MECPP-synthase</shortName>
            <shortName evidence="10">MECPS</shortName>
            <ecNumber evidence="10">4.6.1.12</ecNumber>
        </recommendedName>
    </domain>
</protein>
<evidence type="ECO:0000256" key="10">
    <source>
        <dbReference type="HAMAP-Rule" id="MF_01520"/>
    </source>
</evidence>
<dbReference type="GO" id="GO:0050518">
    <property type="term" value="F:2-C-methyl-D-erythritol 4-phosphate cytidylyltransferase activity"/>
    <property type="evidence" value="ECO:0007669"/>
    <property type="project" value="UniProtKB-UniRule"/>
</dbReference>
<dbReference type="Proteomes" id="UP000014227">
    <property type="component" value="Chromosome I"/>
</dbReference>
<keyword evidence="6 10" id="KW-0479">Metal-binding</keyword>
<dbReference type="EC" id="2.7.7.60" evidence="10"/>
<dbReference type="InterPro" id="IPR029044">
    <property type="entry name" value="Nucleotide-diphossugar_trans"/>
</dbReference>
<evidence type="ECO:0000256" key="3">
    <source>
        <dbReference type="ARBA" id="ARBA00004709"/>
    </source>
</evidence>
<feature type="binding site" evidence="10">
    <location>
        <begin position="282"/>
        <end position="284"/>
    </location>
    <ligand>
        <name>4-CDP-2-C-methyl-D-erythritol 2-phosphate</name>
        <dbReference type="ChEBI" id="CHEBI:57919"/>
    </ligand>
</feature>
<dbReference type="Gene3D" id="3.90.550.10">
    <property type="entry name" value="Spore Coat Polysaccharide Biosynthesis Protein SpsA, Chain A"/>
    <property type="match status" value="1"/>
</dbReference>
<evidence type="ECO:0000256" key="8">
    <source>
        <dbReference type="ARBA" id="ARBA00023239"/>
    </source>
</evidence>
<dbReference type="PANTHER" id="PTHR43181">
    <property type="entry name" value="2-C-METHYL-D-ERYTHRITOL 2,4-CYCLODIPHOSPHATE SYNTHASE, CHLOROPLASTIC"/>
    <property type="match status" value="1"/>
</dbReference>
<dbReference type="InterPro" id="IPR026596">
    <property type="entry name" value="IspD/F"/>
</dbReference>
<organism evidence="13 14">
    <name type="scientific">Chthonomonas calidirosea (strain DSM 23976 / ICMP 18418 / T49)</name>
    <dbReference type="NCBI Taxonomy" id="1303518"/>
    <lineage>
        <taxon>Bacteria</taxon>
        <taxon>Bacillati</taxon>
        <taxon>Armatimonadota</taxon>
        <taxon>Chthonomonadia</taxon>
        <taxon>Chthonomonadales</taxon>
        <taxon>Chthonomonadaceae</taxon>
        <taxon>Chthonomonas</taxon>
    </lineage>
</organism>
<comment type="similarity">
    <text evidence="10">In the N-terminal section; belongs to the IspD/TarI cytidylyltransferase family. IspD subfamily.</text>
</comment>
<dbReference type="Pfam" id="PF01128">
    <property type="entry name" value="IspD"/>
    <property type="match status" value="1"/>
</dbReference>
<dbReference type="InterPro" id="IPR020555">
    <property type="entry name" value="MECDP_synthase_CS"/>
</dbReference>
<keyword evidence="4 10" id="KW-0808">Transferase</keyword>
<feature type="site" description="Transition state stabilizer" evidence="10">
    <location>
        <position position="35"/>
    </location>
</feature>